<keyword evidence="4 6" id="KW-0862">Zinc</keyword>
<proteinExistence type="inferred from homology"/>
<comment type="similarity">
    <text evidence="6">Belongs to the peptidase M48 family.</text>
</comment>
<evidence type="ECO:0000256" key="7">
    <source>
        <dbReference type="SAM" id="SignalP"/>
    </source>
</evidence>
<name>A0ABR6XRX4_9BURK</name>
<keyword evidence="3 6" id="KW-0378">Hydrolase</keyword>
<keyword evidence="5 6" id="KW-0482">Metalloprotease</keyword>
<accession>A0ABR6XRX4</accession>
<sequence>MKRLKHHHFAMKSLSIPLLLAVSLTYSLPLMAQTSAPQEGVNVGKMSMMRKLGNLGGALDQQAAQQYTQTMQTAQQKRELAPDNHPQVIRLRAIAKKMIPFALPWNPRAKEWKWEVNLIASPQINAYCMPGGKIAFYTGILDTLKLTDDEVAMIMGHEIAHALREHGAERAGKSMAMSGVAKLLGIFAESKGYDSNMVAGMAGTAGNFAMLKFSREDETEGDIVGMDLAARSGFDPRAGVTLWQKMGLVNQKAPPKWLSTHPAGEDRIKEIRKHFPEVMPLYARAKGANLAKLPPYRSNVKGIPDVN</sequence>
<dbReference type="Gene3D" id="3.30.2010.10">
    <property type="entry name" value="Metalloproteases ('zincins'), catalytic domain"/>
    <property type="match status" value="1"/>
</dbReference>
<reference evidence="9 10" key="1">
    <citation type="submission" date="2020-08" db="EMBL/GenBank/DDBJ databases">
        <title>Novel species isolated from subtropical streams in China.</title>
        <authorList>
            <person name="Lu H."/>
        </authorList>
    </citation>
    <scope>NUCLEOTIDE SEQUENCE [LARGE SCALE GENOMIC DNA]</scope>
    <source>
        <strain evidence="9 10">KCTC 52442</strain>
    </source>
</reference>
<feature type="domain" description="Peptidase M48" evidence="8">
    <location>
        <begin position="110"/>
        <end position="273"/>
    </location>
</feature>
<evidence type="ECO:0000256" key="1">
    <source>
        <dbReference type="ARBA" id="ARBA00022670"/>
    </source>
</evidence>
<feature type="chain" id="PRO_5045989671" evidence="7">
    <location>
        <begin position="33"/>
        <end position="307"/>
    </location>
</feature>
<evidence type="ECO:0000313" key="10">
    <source>
        <dbReference type="Proteomes" id="UP000643610"/>
    </source>
</evidence>
<protein>
    <submittedName>
        <fullName evidence="9">M48 family metallopeptidase</fullName>
    </submittedName>
</protein>
<dbReference type="PANTHER" id="PTHR22726">
    <property type="entry name" value="METALLOENDOPEPTIDASE OMA1"/>
    <property type="match status" value="1"/>
</dbReference>
<feature type="signal peptide" evidence="7">
    <location>
        <begin position="1"/>
        <end position="32"/>
    </location>
</feature>
<keyword evidence="10" id="KW-1185">Reference proteome</keyword>
<evidence type="ECO:0000256" key="4">
    <source>
        <dbReference type="ARBA" id="ARBA00022833"/>
    </source>
</evidence>
<evidence type="ECO:0000256" key="2">
    <source>
        <dbReference type="ARBA" id="ARBA00022723"/>
    </source>
</evidence>
<dbReference type="CDD" id="cd07331">
    <property type="entry name" value="M48C_Oma1_like"/>
    <property type="match status" value="1"/>
</dbReference>
<keyword evidence="7" id="KW-0732">Signal</keyword>
<dbReference type="Proteomes" id="UP000643610">
    <property type="component" value="Unassembled WGS sequence"/>
</dbReference>
<organism evidence="9 10">
    <name type="scientific">Undibacterium amnicola</name>
    <dbReference type="NCBI Taxonomy" id="1834038"/>
    <lineage>
        <taxon>Bacteria</taxon>
        <taxon>Pseudomonadati</taxon>
        <taxon>Pseudomonadota</taxon>
        <taxon>Betaproteobacteria</taxon>
        <taxon>Burkholderiales</taxon>
        <taxon>Oxalobacteraceae</taxon>
        <taxon>Undibacterium</taxon>
    </lineage>
</organism>
<evidence type="ECO:0000256" key="6">
    <source>
        <dbReference type="RuleBase" id="RU003983"/>
    </source>
</evidence>
<dbReference type="InterPro" id="IPR051156">
    <property type="entry name" value="Mito/Outer_Membr_Metalloprot"/>
</dbReference>
<dbReference type="EMBL" id="JACOFU010000004">
    <property type="protein sequence ID" value="MBC3832245.1"/>
    <property type="molecule type" value="Genomic_DNA"/>
</dbReference>
<keyword evidence="2" id="KW-0479">Metal-binding</keyword>
<gene>
    <name evidence="9" type="ORF">H8K33_12035</name>
</gene>
<evidence type="ECO:0000259" key="8">
    <source>
        <dbReference type="Pfam" id="PF01435"/>
    </source>
</evidence>
<evidence type="ECO:0000313" key="9">
    <source>
        <dbReference type="EMBL" id="MBC3832245.1"/>
    </source>
</evidence>
<evidence type="ECO:0000256" key="3">
    <source>
        <dbReference type="ARBA" id="ARBA00022801"/>
    </source>
</evidence>
<dbReference type="Pfam" id="PF01435">
    <property type="entry name" value="Peptidase_M48"/>
    <property type="match status" value="1"/>
</dbReference>
<comment type="caution">
    <text evidence="9">The sequence shown here is derived from an EMBL/GenBank/DDBJ whole genome shotgun (WGS) entry which is preliminary data.</text>
</comment>
<dbReference type="PANTHER" id="PTHR22726:SF1">
    <property type="entry name" value="METALLOENDOPEPTIDASE OMA1, MITOCHONDRIAL"/>
    <property type="match status" value="1"/>
</dbReference>
<dbReference type="InterPro" id="IPR001915">
    <property type="entry name" value="Peptidase_M48"/>
</dbReference>
<keyword evidence="1 6" id="KW-0645">Protease</keyword>
<evidence type="ECO:0000256" key="5">
    <source>
        <dbReference type="ARBA" id="ARBA00023049"/>
    </source>
</evidence>
<comment type="cofactor">
    <cofactor evidence="6">
        <name>Zn(2+)</name>
        <dbReference type="ChEBI" id="CHEBI:29105"/>
    </cofactor>
    <text evidence="6">Binds 1 zinc ion per subunit.</text>
</comment>